<proteinExistence type="predicted"/>
<keyword evidence="1" id="KW-0732">Signal</keyword>
<evidence type="ECO:0000256" key="1">
    <source>
        <dbReference type="SAM" id="SignalP"/>
    </source>
</evidence>
<name>A0ABY7FFM8_MYAAR</name>
<feature type="chain" id="PRO_5046526376" evidence="1">
    <location>
        <begin position="19"/>
        <end position="176"/>
    </location>
</feature>
<reference evidence="2" key="1">
    <citation type="submission" date="2022-11" db="EMBL/GenBank/DDBJ databases">
        <title>Centuries of genome instability and evolution in soft-shell clam transmissible cancer (bioRxiv).</title>
        <authorList>
            <person name="Hart S.F.M."/>
            <person name="Yonemitsu M.A."/>
            <person name="Giersch R.M."/>
            <person name="Beal B.F."/>
            <person name="Arriagada G."/>
            <person name="Davis B.W."/>
            <person name="Ostrander E.A."/>
            <person name="Goff S.P."/>
            <person name="Metzger M.J."/>
        </authorList>
    </citation>
    <scope>NUCLEOTIDE SEQUENCE</scope>
    <source>
        <strain evidence="2">MELC-2E11</strain>
        <tissue evidence="2">Siphon/mantle</tissue>
    </source>
</reference>
<protein>
    <submittedName>
        <fullName evidence="2">Uncharacterized protein</fullName>
    </submittedName>
</protein>
<organism evidence="2 3">
    <name type="scientific">Mya arenaria</name>
    <name type="common">Soft-shell clam</name>
    <dbReference type="NCBI Taxonomy" id="6604"/>
    <lineage>
        <taxon>Eukaryota</taxon>
        <taxon>Metazoa</taxon>
        <taxon>Spiralia</taxon>
        <taxon>Lophotrochozoa</taxon>
        <taxon>Mollusca</taxon>
        <taxon>Bivalvia</taxon>
        <taxon>Autobranchia</taxon>
        <taxon>Heteroconchia</taxon>
        <taxon>Euheterodonta</taxon>
        <taxon>Imparidentia</taxon>
        <taxon>Neoheterodontei</taxon>
        <taxon>Myida</taxon>
        <taxon>Myoidea</taxon>
        <taxon>Myidae</taxon>
        <taxon>Mya</taxon>
    </lineage>
</organism>
<gene>
    <name evidence="2" type="ORF">MAR_014972</name>
</gene>
<sequence>MLKVRAFLSCAIFSVSFSQDLGTTSFPEICRVMALYRTCADINFRIACPEKCRDKVTSPWPSFVYVPALGKAYGATKTNKQVWQYALDALGSQVIKYVTETFNKVPLDDIHIGGASFGPQSGSWYFGDGTQVTEGYWEDGFPFNNAATSTCVHSGERILTTVRTLGKNGLNLKSHN</sequence>
<evidence type="ECO:0000313" key="2">
    <source>
        <dbReference type="EMBL" id="WAR20998.1"/>
    </source>
</evidence>
<dbReference type="EMBL" id="CP111023">
    <property type="protein sequence ID" value="WAR20998.1"/>
    <property type="molecule type" value="Genomic_DNA"/>
</dbReference>
<evidence type="ECO:0000313" key="3">
    <source>
        <dbReference type="Proteomes" id="UP001164746"/>
    </source>
</evidence>
<keyword evidence="3" id="KW-1185">Reference proteome</keyword>
<dbReference type="InterPro" id="IPR016187">
    <property type="entry name" value="CTDL_fold"/>
</dbReference>
<dbReference type="Proteomes" id="UP001164746">
    <property type="component" value="Chromosome 12"/>
</dbReference>
<accession>A0ABY7FFM8</accession>
<feature type="signal peptide" evidence="1">
    <location>
        <begin position="1"/>
        <end position="18"/>
    </location>
</feature>
<dbReference type="SUPFAM" id="SSF56436">
    <property type="entry name" value="C-type lectin-like"/>
    <property type="match status" value="1"/>
</dbReference>